<evidence type="ECO:0000256" key="1">
    <source>
        <dbReference type="SAM" id="MobiDB-lite"/>
    </source>
</evidence>
<protein>
    <recommendedName>
        <fullName evidence="5">DUF3558 domain-containing protein</fullName>
    </recommendedName>
</protein>
<dbReference type="PROSITE" id="PS51257">
    <property type="entry name" value="PROKAR_LIPOPROTEIN"/>
    <property type="match status" value="1"/>
</dbReference>
<sequence length="327" mass="34366">MRGLLRLVAAGTVLVLAAGCGADLSKSSTARSTVPATSGLGTSAPTPKPTDAFDPEKLLGLNPCGLMDDAALKPLGQPAESRLRDYSQCSNYMKDKDGKELNLNLSIGEPTIGQPEAGAEIDGLPFVKSELDDKTACFLTAVTETNPNRGITVQAGRRDKGDLCTPGEALLRSVLAKIREDPPRLDLADNTLVELEPCTLVSDAVITAAVGPDSRKRPSGAHVCSWSGGGRSLMLTFRIGPRPDDIADAAKSSPVNLGDGVTAQQRGEADGKRCRVEWAHAAFPGDKERAEVVALDLSRYGDATAGEDLCAKVQAVTKALIPRLPKR</sequence>
<feature type="region of interest" description="Disordered" evidence="1">
    <location>
        <begin position="25"/>
        <end position="52"/>
    </location>
</feature>
<dbReference type="EMBL" id="JAMTCO010000003">
    <property type="protein sequence ID" value="MCP2268910.1"/>
    <property type="molecule type" value="Genomic_DNA"/>
</dbReference>
<dbReference type="Proteomes" id="UP001205185">
    <property type="component" value="Unassembled WGS sequence"/>
</dbReference>
<reference evidence="3 4" key="1">
    <citation type="submission" date="2022-06" db="EMBL/GenBank/DDBJ databases">
        <title>Genomic Encyclopedia of Archaeal and Bacterial Type Strains, Phase II (KMG-II): from individual species to whole genera.</title>
        <authorList>
            <person name="Goeker M."/>
        </authorList>
    </citation>
    <scope>NUCLEOTIDE SEQUENCE [LARGE SCALE GENOMIC DNA]</scope>
    <source>
        <strain evidence="3 4">DSM 44255</strain>
    </source>
</reference>
<name>A0ABT1I8F5_9PSEU</name>
<organism evidence="3 4">
    <name type="scientific">Actinokineospora diospyrosa</name>
    <dbReference type="NCBI Taxonomy" id="103728"/>
    <lineage>
        <taxon>Bacteria</taxon>
        <taxon>Bacillati</taxon>
        <taxon>Actinomycetota</taxon>
        <taxon>Actinomycetes</taxon>
        <taxon>Pseudonocardiales</taxon>
        <taxon>Pseudonocardiaceae</taxon>
        <taxon>Actinokineospora</taxon>
    </lineage>
</organism>
<feature type="compositionally biased region" description="Polar residues" evidence="1">
    <location>
        <begin position="25"/>
        <end position="45"/>
    </location>
</feature>
<feature type="signal peptide" evidence="2">
    <location>
        <begin position="1"/>
        <end position="22"/>
    </location>
</feature>
<evidence type="ECO:0000313" key="4">
    <source>
        <dbReference type="Proteomes" id="UP001205185"/>
    </source>
</evidence>
<feature type="chain" id="PRO_5046034737" description="DUF3558 domain-containing protein" evidence="2">
    <location>
        <begin position="23"/>
        <end position="327"/>
    </location>
</feature>
<evidence type="ECO:0000256" key="2">
    <source>
        <dbReference type="SAM" id="SignalP"/>
    </source>
</evidence>
<accession>A0ABT1I8F5</accession>
<proteinExistence type="predicted"/>
<gene>
    <name evidence="3" type="ORF">LV75_001397</name>
</gene>
<evidence type="ECO:0000313" key="3">
    <source>
        <dbReference type="EMBL" id="MCP2268910.1"/>
    </source>
</evidence>
<evidence type="ECO:0008006" key="5">
    <source>
        <dbReference type="Google" id="ProtNLM"/>
    </source>
</evidence>
<keyword evidence="2" id="KW-0732">Signal</keyword>
<comment type="caution">
    <text evidence="3">The sequence shown here is derived from an EMBL/GenBank/DDBJ whole genome shotgun (WGS) entry which is preliminary data.</text>
</comment>
<keyword evidence="4" id="KW-1185">Reference proteome</keyword>
<dbReference type="RefSeq" id="WP_253885878.1">
    <property type="nucleotide sequence ID" value="NZ_BAAAVB010000025.1"/>
</dbReference>